<sequence>MGPSLLLASCATLRLALLPRLESSGGISAHCNLHLPGSSDSPASASRVAGTTGMHHHTQLYFLYFLVETGFHHVDQTGLKLLASRDLPALA</sequence>
<name>A0A8C9IRP2_9PRIM</name>
<protein>
    <recommendedName>
        <fullName evidence="4">Secreted protein</fullName>
    </recommendedName>
</protein>
<feature type="chain" id="PRO_5034100946" description="Secreted protein" evidence="1">
    <location>
        <begin position="17"/>
        <end position="91"/>
    </location>
</feature>
<evidence type="ECO:0000313" key="3">
    <source>
        <dbReference type="Proteomes" id="UP000694416"/>
    </source>
</evidence>
<dbReference type="AlphaFoldDB" id="A0A8C9IRP2"/>
<dbReference type="PANTHER" id="PTHR12138:SF161">
    <property type="entry name" value="SECRETED PROTEIN"/>
    <property type="match status" value="1"/>
</dbReference>
<reference evidence="2" key="2">
    <citation type="submission" date="2025-09" db="UniProtKB">
        <authorList>
            <consortium name="Ensembl"/>
        </authorList>
    </citation>
    <scope>IDENTIFICATION</scope>
</reference>
<dbReference type="PRINTS" id="PR02045">
    <property type="entry name" value="F138DOMAIN"/>
</dbReference>
<reference evidence="2" key="1">
    <citation type="submission" date="2025-08" db="UniProtKB">
        <authorList>
            <consortium name="Ensembl"/>
        </authorList>
    </citation>
    <scope>IDENTIFICATION</scope>
</reference>
<organism evidence="2 3">
    <name type="scientific">Piliocolobus tephrosceles</name>
    <name type="common">Ugandan red Colobus</name>
    <dbReference type="NCBI Taxonomy" id="591936"/>
    <lineage>
        <taxon>Eukaryota</taxon>
        <taxon>Metazoa</taxon>
        <taxon>Chordata</taxon>
        <taxon>Craniata</taxon>
        <taxon>Vertebrata</taxon>
        <taxon>Euteleostomi</taxon>
        <taxon>Mammalia</taxon>
        <taxon>Eutheria</taxon>
        <taxon>Euarchontoglires</taxon>
        <taxon>Primates</taxon>
        <taxon>Haplorrhini</taxon>
        <taxon>Catarrhini</taxon>
        <taxon>Cercopithecidae</taxon>
        <taxon>Colobinae</taxon>
        <taxon>Piliocolobus</taxon>
    </lineage>
</organism>
<accession>A0A8C9IRP2</accession>
<evidence type="ECO:0000256" key="1">
    <source>
        <dbReference type="SAM" id="SignalP"/>
    </source>
</evidence>
<dbReference type="Ensembl" id="ENSPTET00000052805.1">
    <property type="protein sequence ID" value="ENSPTEP00000039262.1"/>
    <property type="gene ID" value="ENSPTEG00000036361.1"/>
</dbReference>
<feature type="signal peptide" evidence="1">
    <location>
        <begin position="1"/>
        <end position="16"/>
    </location>
</feature>
<evidence type="ECO:0008006" key="4">
    <source>
        <dbReference type="Google" id="ProtNLM"/>
    </source>
</evidence>
<keyword evidence="3" id="KW-1185">Reference proteome</keyword>
<evidence type="ECO:0000313" key="2">
    <source>
        <dbReference type="Ensembl" id="ENSPTEP00000039262.1"/>
    </source>
</evidence>
<proteinExistence type="predicted"/>
<keyword evidence="1" id="KW-0732">Signal</keyword>
<dbReference type="PANTHER" id="PTHR12138">
    <property type="entry name" value="PRIMATE-EXPANDED PROTEIN FAMILY"/>
    <property type="match status" value="1"/>
</dbReference>
<dbReference type="Proteomes" id="UP000694416">
    <property type="component" value="Unplaced"/>
</dbReference>